<gene>
    <name evidence="1" type="primary">ORF25043</name>
</gene>
<accession>A0A0B6YGL5</accession>
<organism evidence="1">
    <name type="scientific">Arion vulgaris</name>
    <dbReference type="NCBI Taxonomy" id="1028688"/>
    <lineage>
        <taxon>Eukaryota</taxon>
        <taxon>Metazoa</taxon>
        <taxon>Spiralia</taxon>
        <taxon>Lophotrochozoa</taxon>
        <taxon>Mollusca</taxon>
        <taxon>Gastropoda</taxon>
        <taxon>Heterobranchia</taxon>
        <taxon>Euthyneura</taxon>
        <taxon>Panpulmonata</taxon>
        <taxon>Eupulmonata</taxon>
        <taxon>Stylommatophora</taxon>
        <taxon>Helicina</taxon>
        <taxon>Arionoidea</taxon>
        <taxon>Arionidae</taxon>
        <taxon>Arion</taxon>
    </lineage>
</organism>
<evidence type="ECO:0000313" key="1">
    <source>
        <dbReference type="EMBL" id="CEK55373.1"/>
    </source>
</evidence>
<reference evidence="1" key="1">
    <citation type="submission" date="2014-12" db="EMBL/GenBank/DDBJ databases">
        <title>Insight into the proteome of Arion vulgaris.</title>
        <authorList>
            <person name="Aradska J."/>
            <person name="Bulat T."/>
            <person name="Smidak R."/>
            <person name="Sarate P."/>
            <person name="Gangsoo J."/>
            <person name="Sialana F."/>
            <person name="Bilban M."/>
            <person name="Lubec G."/>
        </authorList>
    </citation>
    <scope>NUCLEOTIDE SEQUENCE</scope>
    <source>
        <tissue evidence="1">Skin</tissue>
    </source>
</reference>
<name>A0A0B6YGL5_9EUPU</name>
<dbReference type="AlphaFoldDB" id="A0A0B6YGL5"/>
<protein>
    <submittedName>
        <fullName evidence="1">Uncharacterized protein</fullName>
    </submittedName>
</protein>
<dbReference type="EMBL" id="HACG01008508">
    <property type="protein sequence ID" value="CEK55373.1"/>
    <property type="molecule type" value="Transcribed_RNA"/>
</dbReference>
<feature type="non-terminal residue" evidence="1">
    <location>
        <position position="1"/>
    </location>
</feature>
<sequence>YGDTVWCVNNEGLIQMFHCESTSLIHMLQIPIPQKTHILALHPDPSQHRVLIVSADGTIYSADQPLHDLVRKDNSLVVYKGDKCFSSVMVNTKQRCELWLGQSKGGISV</sequence>
<proteinExistence type="predicted"/>